<protein>
    <recommendedName>
        <fullName evidence="3">Stress-response A/B barrel domain-containing protein</fullName>
    </recommendedName>
</protein>
<dbReference type="Pfam" id="PF07876">
    <property type="entry name" value="Dabb"/>
    <property type="match status" value="1"/>
</dbReference>
<dbReference type="EMBL" id="VYSA01000002">
    <property type="protein sequence ID" value="KAA9107933.1"/>
    <property type="molecule type" value="Genomic_DNA"/>
</dbReference>
<proteinExistence type="predicted"/>
<dbReference type="PROSITE" id="PS51502">
    <property type="entry name" value="S_R_A_B_BARREL"/>
    <property type="match status" value="1"/>
</dbReference>
<dbReference type="Proteomes" id="UP000325827">
    <property type="component" value="Unassembled WGS sequence"/>
</dbReference>
<dbReference type="AlphaFoldDB" id="A0A5J5J3D4"/>
<gene>
    <name evidence="4" type="ORF">F6B43_10940</name>
</gene>
<feature type="domain" description="Stress-response A/B barrel" evidence="3">
    <location>
        <begin position="66"/>
        <end position="160"/>
    </location>
</feature>
<comment type="caution">
    <text evidence="4">The sequence shown here is derived from an EMBL/GenBank/DDBJ whole genome shotgun (WGS) entry which is preliminary data.</text>
</comment>
<evidence type="ECO:0000256" key="1">
    <source>
        <dbReference type="ARBA" id="ARBA00011738"/>
    </source>
</evidence>
<reference evidence="5" key="1">
    <citation type="submission" date="2019-09" db="EMBL/GenBank/DDBJ databases">
        <title>Mumia zhuanghuii sp. nov. isolated from the intestinal contents of plateau pika (Ochotona curzoniae) in the Qinghai-Tibet plateau of China.</title>
        <authorList>
            <person name="Tian Z."/>
        </authorList>
    </citation>
    <scope>NUCLEOTIDE SEQUENCE [LARGE SCALE GENOMIC DNA]</scope>
    <source>
        <strain evidence="5">JCM 30598</strain>
    </source>
</reference>
<dbReference type="OrthoDB" id="9816070at2"/>
<dbReference type="PANTHER" id="PTHR33178:SF10">
    <property type="entry name" value="STRESS-RESPONSE A_B BARREL DOMAIN-CONTAINING PROTEIN"/>
    <property type="match status" value="1"/>
</dbReference>
<keyword evidence="5" id="KW-1185">Reference proteome</keyword>
<dbReference type="SMART" id="SM00886">
    <property type="entry name" value="Dabb"/>
    <property type="match status" value="1"/>
</dbReference>
<dbReference type="InterPro" id="IPR013097">
    <property type="entry name" value="Dabb"/>
</dbReference>
<evidence type="ECO:0000313" key="5">
    <source>
        <dbReference type="Proteomes" id="UP000325827"/>
    </source>
</evidence>
<accession>A0A5J5J3D4</accession>
<organism evidence="4 5">
    <name type="scientific">Microbacterium rhizomatis</name>
    <dbReference type="NCBI Taxonomy" id="1631477"/>
    <lineage>
        <taxon>Bacteria</taxon>
        <taxon>Bacillati</taxon>
        <taxon>Actinomycetota</taxon>
        <taxon>Actinomycetes</taxon>
        <taxon>Micrococcales</taxon>
        <taxon>Microbacteriaceae</taxon>
        <taxon>Microbacterium</taxon>
    </lineage>
</organism>
<feature type="region of interest" description="Disordered" evidence="2">
    <location>
        <begin position="22"/>
        <end position="57"/>
    </location>
</feature>
<dbReference type="PANTHER" id="PTHR33178">
    <property type="match status" value="1"/>
</dbReference>
<sequence>MVVAGPCGSLRRLRCRPLDRRPATAEGCRDRGRRTTHRPDRPRPAKARTARRGRSGHTVTMAAPSVVHVVLVRWKPGVGSAELDELTALADAFPDTIPGIMAVHCGPSSSPEGLEDGFDWALVVSFESSSARDDYLPHPAHQPVAQLISRLAERVVVFDVDA</sequence>
<evidence type="ECO:0000259" key="3">
    <source>
        <dbReference type="PROSITE" id="PS51502"/>
    </source>
</evidence>
<comment type="subunit">
    <text evidence="1">Homodimer.</text>
</comment>
<dbReference type="Gene3D" id="3.30.70.100">
    <property type="match status" value="1"/>
</dbReference>
<dbReference type="InterPro" id="IPR044662">
    <property type="entry name" value="HS1/DABB1-like"/>
</dbReference>
<evidence type="ECO:0000256" key="2">
    <source>
        <dbReference type="SAM" id="MobiDB-lite"/>
    </source>
</evidence>
<dbReference type="InterPro" id="IPR011008">
    <property type="entry name" value="Dimeric_a/b-barrel"/>
</dbReference>
<name>A0A5J5J3D4_9MICO</name>
<feature type="compositionally biased region" description="Basic residues" evidence="2">
    <location>
        <begin position="44"/>
        <end position="55"/>
    </location>
</feature>
<evidence type="ECO:0000313" key="4">
    <source>
        <dbReference type="EMBL" id="KAA9107933.1"/>
    </source>
</evidence>
<dbReference type="SUPFAM" id="SSF54909">
    <property type="entry name" value="Dimeric alpha+beta barrel"/>
    <property type="match status" value="1"/>
</dbReference>